<organism evidence="1 2">
    <name type="scientific">Dyadobacter fanqingshengii</name>
    <dbReference type="NCBI Taxonomy" id="2906443"/>
    <lineage>
        <taxon>Bacteria</taxon>
        <taxon>Pseudomonadati</taxon>
        <taxon>Bacteroidota</taxon>
        <taxon>Cytophagia</taxon>
        <taxon>Cytophagales</taxon>
        <taxon>Spirosomataceae</taxon>
        <taxon>Dyadobacter</taxon>
    </lineage>
</organism>
<dbReference type="Proteomes" id="UP001139700">
    <property type="component" value="Unassembled WGS sequence"/>
</dbReference>
<dbReference type="RefSeq" id="WP_234612393.1">
    <property type="nucleotide sequence ID" value="NZ_CP098806.1"/>
</dbReference>
<keyword evidence="2" id="KW-1185">Reference proteome</keyword>
<evidence type="ECO:0000313" key="1">
    <source>
        <dbReference type="EMBL" id="MCF0039961.1"/>
    </source>
</evidence>
<comment type="caution">
    <text evidence="1">The sequence shown here is derived from an EMBL/GenBank/DDBJ whole genome shotgun (WGS) entry which is preliminary data.</text>
</comment>
<dbReference type="EMBL" id="JAJTTA010000002">
    <property type="protein sequence ID" value="MCF0039961.1"/>
    <property type="molecule type" value="Genomic_DNA"/>
</dbReference>
<gene>
    <name evidence="1" type="ORF">LXM24_07680</name>
</gene>
<evidence type="ECO:0000313" key="2">
    <source>
        <dbReference type="Proteomes" id="UP001139700"/>
    </source>
</evidence>
<name>A0A9X1P736_9BACT</name>
<protein>
    <submittedName>
        <fullName evidence="1">Uncharacterized protein</fullName>
    </submittedName>
</protein>
<accession>A0A9X1P736</accession>
<dbReference type="AlphaFoldDB" id="A0A9X1P736"/>
<reference evidence="1" key="1">
    <citation type="submission" date="2021-12" db="EMBL/GenBank/DDBJ databases">
        <title>Novel species in genus Dyadobacter.</title>
        <authorList>
            <person name="Ma C."/>
        </authorList>
    </citation>
    <scope>NUCLEOTIDE SEQUENCE</scope>
    <source>
        <strain evidence="1">CY399</strain>
    </source>
</reference>
<proteinExistence type="predicted"/>
<sequence>MMITKEESRLNIHLKEVRLETFEKGCPFMLHDSEINTEGFIYEYPDGSMKLMNLADDLQTIIEVRALTPAETADIRQKLNLPAFQYA</sequence>